<evidence type="ECO:0000313" key="1">
    <source>
        <dbReference type="EMBL" id="GAH89866.1"/>
    </source>
</evidence>
<gene>
    <name evidence="1" type="ORF">S06H3_05559</name>
</gene>
<comment type="caution">
    <text evidence="1">The sequence shown here is derived from an EMBL/GenBank/DDBJ whole genome shotgun (WGS) entry which is preliminary data.</text>
</comment>
<sequence length="91" mass="10655">MFHVSNGGGSCFMRFKDPESFCEIMEELVATVRSEKWLEAWWHLQDVSQHLVENDELFMDEDVIDINEWKRALEDQVDIELVGVNYGTTSK</sequence>
<protein>
    <submittedName>
        <fullName evidence="1">Uncharacterized protein</fullName>
    </submittedName>
</protein>
<name>X1J560_9ZZZZ</name>
<dbReference type="EMBL" id="BARV01002073">
    <property type="protein sequence ID" value="GAH89866.1"/>
    <property type="molecule type" value="Genomic_DNA"/>
</dbReference>
<proteinExistence type="predicted"/>
<accession>X1J560</accession>
<dbReference type="AlphaFoldDB" id="X1J560"/>
<reference evidence="1" key="1">
    <citation type="journal article" date="2014" name="Front. Microbiol.">
        <title>High frequency of phylogenetically diverse reductive dehalogenase-homologous genes in deep subseafloor sedimentary metagenomes.</title>
        <authorList>
            <person name="Kawai M."/>
            <person name="Futagami T."/>
            <person name="Toyoda A."/>
            <person name="Takaki Y."/>
            <person name="Nishi S."/>
            <person name="Hori S."/>
            <person name="Arai W."/>
            <person name="Tsubouchi T."/>
            <person name="Morono Y."/>
            <person name="Uchiyama I."/>
            <person name="Ito T."/>
            <person name="Fujiyama A."/>
            <person name="Inagaki F."/>
            <person name="Takami H."/>
        </authorList>
    </citation>
    <scope>NUCLEOTIDE SEQUENCE</scope>
    <source>
        <strain evidence="1">Expedition CK06-06</strain>
    </source>
</reference>
<organism evidence="1">
    <name type="scientific">marine sediment metagenome</name>
    <dbReference type="NCBI Taxonomy" id="412755"/>
    <lineage>
        <taxon>unclassified sequences</taxon>
        <taxon>metagenomes</taxon>
        <taxon>ecological metagenomes</taxon>
    </lineage>
</organism>